<comment type="caution">
    <text evidence="1">The sequence shown here is derived from an EMBL/GenBank/DDBJ whole genome shotgun (WGS) entry which is preliminary data.</text>
</comment>
<dbReference type="AlphaFoldDB" id="A0A8J4ESV0"/>
<dbReference type="Proteomes" id="UP000747399">
    <property type="component" value="Unassembled WGS sequence"/>
</dbReference>
<sequence length="151" mass="16821">MTSLLPTSVESTAPFYTRGPSWTFRRRTYVKRINASFVRVYPFPGTAFSSGQNGVPGVSVVICRAAGRQPSGTDFILMLAKASSAWDKYDKDRNGTMSLKVTNCTTRAICATEDAIWLETQSWLAWRLVCGGITCQLQNGKRYYNILMSLN</sequence>
<gene>
    <name evidence="1" type="ORF">Vafri_2517</name>
</gene>
<protein>
    <submittedName>
        <fullName evidence="1">Uncharacterized protein</fullName>
    </submittedName>
</protein>
<proteinExistence type="predicted"/>
<name>A0A8J4ESV0_9CHLO</name>
<accession>A0A8J4ESV0</accession>
<reference evidence="1" key="1">
    <citation type="journal article" date="2021" name="Proc. Natl. Acad. Sci. U.S.A.">
        <title>Three genomes in the algal genus Volvox reveal the fate of a haploid sex-determining region after a transition to homothallism.</title>
        <authorList>
            <person name="Yamamoto K."/>
            <person name="Hamaji T."/>
            <person name="Kawai-Toyooka H."/>
            <person name="Matsuzaki R."/>
            <person name="Takahashi F."/>
            <person name="Nishimura Y."/>
            <person name="Kawachi M."/>
            <person name="Noguchi H."/>
            <person name="Minakuchi Y."/>
            <person name="Umen J.G."/>
            <person name="Toyoda A."/>
            <person name="Nozaki H."/>
        </authorList>
    </citation>
    <scope>NUCLEOTIDE SEQUENCE</scope>
    <source>
        <strain evidence="1">NIES-3780</strain>
    </source>
</reference>
<organism evidence="1 2">
    <name type="scientific">Volvox africanus</name>
    <dbReference type="NCBI Taxonomy" id="51714"/>
    <lineage>
        <taxon>Eukaryota</taxon>
        <taxon>Viridiplantae</taxon>
        <taxon>Chlorophyta</taxon>
        <taxon>core chlorophytes</taxon>
        <taxon>Chlorophyceae</taxon>
        <taxon>CS clade</taxon>
        <taxon>Chlamydomonadales</taxon>
        <taxon>Volvocaceae</taxon>
        <taxon>Volvox</taxon>
    </lineage>
</organism>
<evidence type="ECO:0000313" key="2">
    <source>
        <dbReference type="Proteomes" id="UP000747399"/>
    </source>
</evidence>
<keyword evidence="2" id="KW-1185">Reference proteome</keyword>
<evidence type="ECO:0000313" key="1">
    <source>
        <dbReference type="EMBL" id="GIL45203.1"/>
    </source>
</evidence>
<dbReference type="EMBL" id="BNCO01000003">
    <property type="protein sequence ID" value="GIL45203.1"/>
    <property type="molecule type" value="Genomic_DNA"/>
</dbReference>